<keyword evidence="1" id="KW-0812">Transmembrane</keyword>
<proteinExistence type="predicted"/>
<reference evidence="2 3" key="1">
    <citation type="submission" date="2019-08" db="EMBL/GenBank/DDBJ databases">
        <title>Deep-cultivation of Planctomycetes and their phenomic and genomic characterization uncovers novel biology.</title>
        <authorList>
            <person name="Wiegand S."/>
            <person name="Jogler M."/>
            <person name="Boedeker C."/>
            <person name="Pinto D."/>
            <person name="Vollmers J."/>
            <person name="Rivas-Marin E."/>
            <person name="Kohn T."/>
            <person name="Peeters S.H."/>
            <person name="Heuer A."/>
            <person name="Rast P."/>
            <person name="Oberbeckmann S."/>
            <person name="Bunk B."/>
            <person name="Jeske O."/>
            <person name="Meyerdierks A."/>
            <person name="Storesund J.E."/>
            <person name="Kallscheuer N."/>
            <person name="Luecker S."/>
            <person name="Lage O.M."/>
            <person name="Pohl T."/>
            <person name="Merkel B.J."/>
            <person name="Hornburger P."/>
            <person name="Mueller R.-W."/>
            <person name="Bruemmer F."/>
            <person name="Labrenz M."/>
            <person name="Spormann A.M."/>
            <person name="Op den Camp H."/>
            <person name="Overmann J."/>
            <person name="Amann R."/>
            <person name="Jetten M.S.M."/>
            <person name="Mascher T."/>
            <person name="Medema M.H."/>
            <person name="Devos D.P."/>
            <person name="Kaster A.-K."/>
            <person name="Ovreas L."/>
            <person name="Rohde M."/>
            <person name="Galperin M.Y."/>
            <person name="Jogler C."/>
        </authorList>
    </citation>
    <scope>NUCLEOTIDE SEQUENCE [LARGE SCALE GENOMIC DNA]</scope>
    <source>
        <strain evidence="2 3">OJF2</strain>
    </source>
</reference>
<evidence type="ECO:0000256" key="1">
    <source>
        <dbReference type="SAM" id="Phobius"/>
    </source>
</evidence>
<organism evidence="2 3">
    <name type="scientific">Aquisphaera giovannonii</name>
    <dbReference type="NCBI Taxonomy" id="406548"/>
    <lineage>
        <taxon>Bacteria</taxon>
        <taxon>Pseudomonadati</taxon>
        <taxon>Planctomycetota</taxon>
        <taxon>Planctomycetia</taxon>
        <taxon>Isosphaerales</taxon>
        <taxon>Isosphaeraceae</taxon>
        <taxon>Aquisphaera</taxon>
    </lineage>
</organism>
<feature type="transmembrane region" description="Helical" evidence="1">
    <location>
        <begin position="387"/>
        <end position="403"/>
    </location>
</feature>
<keyword evidence="1" id="KW-0472">Membrane</keyword>
<keyword evidence="3" id="KW-1185">Reference proteome</keyword>
<gene>
    <name evidence="2" type="ORF">OJF2_63220</name>
</gene>
<keyword evidence="1" id="KW-1133">Transmembrane helix</keyword>
<feature type="transmembrane region" description="Helical" evidence="1">
    <location>
        <begin position="107"/>
        <end position="131"/>
    </location>
</feature>
<protein>
    <recommendedName>
        <fullName evidence="4">Peptidoglycan O-acetyltransferase</fullName>
    </recommendedName>
</protein>
<dbReference type="RefSeq" id="WP_148597253.1">
    <property type="nucleotide sequence ID" value="NZ_CP042997.1"/>
</dbReference>
<feature type="transmembrane region" description="Helical" evidence="1">
    <location>
        <begin position="268"/>
        <end position="287"/>
    </location>
</feature>
<evidence type="ECO:0000313" key="2">
    <source>
        <dbReference type="EMBL" id="QEH37731.1"/>
    </source>
</evidence>
<feature type="transmembrane region" description="Helical" evidence="1">
    <location>
        <begin position="203"/>
        <end position="223"/>
    </location>
</feature>
<feature type="transmembrane region" description="Helical" evidence="1">
    <location>
        <begin position="163"/>
        <end position="183"/>
    </location>
</feature>
<evidence type="ECO:0000313" key="3">
    <source>
        <dbReference type="Proteomes" id="UP000324233"/>
    </source>
</evidence>
<sequence length="472" mass="52287">MGTEVRRAASARRPLHERFVAPGSRAEDAASAGRRGLYAGEPEACRRRLLPFLRSMALLGLLLWLFHAYQIEGRAFLALVTIACAALPVHYLAPFRWKKPLFAATSVAGLFWVIGAGPAAAVLGLAAVLIGTCYLPIRWSARAAILAALGAGMGVAKAQGLLAIVPATAWPIAGTMLMFRLILYMYELKHAKRPEGLVDTVGYFFLLPNYCFLHFPVVDYRTFQRGFFAADVHAIQLRGLAMMFRGLLHLICYRLVDHELFITPAEVAGPWSLMGYLACNYLLYLRVSGQFHMACGMLHLFGYQLPDTHHHYLLASGFTDYWRRVNIYWKDFMVRVVFNPVVFRLKRWPQPAALAVATVVVFVTTWALHAYQSFWVRGTWGFSVPDALFWGILGVLVVINVQLDARRAPARGRASAARARAGDAGGIPFGPLAARGLKTAGTLTTLALLWSLWYSPSLSAWMAMMRRGILGA</sequence>
<feature type="transmembrane region" description="Helical" evidence="1">
    <location>
        <begin position="52"/>
        <end position="69"/>
    </location>
</feature>
<accession>A0A5B9WCR3</accession>
<evidence type="ECO:0008006" key="4">
    <source>
        <dbReference type="Google" id="ProtNLM"/>
    </source>
</evidence>
<dbReference type="KEGG" id="agv:OJF2_63220"/>
<name>A0A5B9WCR3_9BACT</name>
<dbReference type="EMBL" id="CP042997">
    <property type="protein sequence ID" value="QEH37731.1"/>
    <property type="molecule type" value="Genomic_DNA"/>
</dbReference>
<feature type="transmembrane region" description="Helical" evidence="1">
    <location>
        <begin position="75"/>
        <end position="95"/>
    </location>
</feature>
<dbReference type="AlphaFoldDB" id="A0A5B9WCR3"/>
<dbReference type="OrthoDB" id="916975at2"/>
<feature type="transmembrane region" description="Helical" evidence="1">
    <location>
        <begin position="352"/>
        <end position="375"/>
    </location>
</feature>
<dbReference type="Proteomes" id="UP000324233">
    <property type="component" value="Chromosome"/>
</dbReference>